<keyword evidence="2" id="KW-1185">Reference proteome</keyword>
<protein>
    <submittedName>
        <fullName evidence="1">Uncharacterized protein</fullName>
    </submittedName>
</protein>
<gene>
    <name evidence="1" type="ORF">AAG570_005974</name>
</gene>
<sequence length="307" mass="34517">MIGHPANCIASVGRQGDPGRGRGRHLDEGRVVWRGPASRKSGRTLKELKILFREMANCLNLPDGRWTVNNLTSGGDFIFTFPLGKSGERFQLAQAEDGVQAPMFYEIKKQKTKEIKATHLWHSLMGSTERVGPTPRGDHEANVFHVGVTGLRDGLRKIGRIPEDRGVFQVWSERHQGAVSCNIQRGHLKRFRLGRSSVGILNSGLRARDEIRLYLTFDHAEDSPQVKAKLREFWKEIAKRTKPPVYGIRAEDEGVSSPGHPPDSDLYVRILDILMDKGLDAAALAITPNYPVRPKHRQKLYGVERHI</sequence>
<evidence type="ECO:0000313" key="2">
    <source>
        <dbReference type="Proteomes" id="UP001558652"/>
    </source>
</evidence>
<comment type="caution">
    <text evidence="1">The sequence shown here is derived from an EMBL/GenBank/DDBJ whole genome shotgun (WGS) entry which is preliminary data.</text>
</comment>
<name>A0ABD0YF51_9HEMI</name>
<proteinExistence type="predicted"/>
<evidence type="ECO:0000313" key="1">
    <source>
        <dbReference type="EMBL" id="KAL1115684.1"/>
    </source>
</evidence>
<reference evidence="1 2" key="1">
    <citation type="submission" date="2024-07" db="EMBL/GenBank/DDBJ databases">
        <title>Chromosome-level genome assembly of the water stick insect Ranatra chinensis (Heteroptera: Nepidae).</title>
        <authorList>
            <person name="Liu X."/>
        </authorList>
    </citation>
    <scope>NUCLEOTIDE SEQUENCE [LARGE SCALE GENOMIC DNA]</scope>
    <source>
        <strain evidence="1">Cailab_2021Rc</strain>
        <tissue evidence="1">Muscle</tissue>
    </source>
</reference>
<accession>A0ABD0YF51</accession>
<organism evidence="1 2">
    <name type="scientific">Ranatra chinensis</name>
    <dbReference type="NCBI Taxonomy" id="642074"/>
    <lineage>
        <taxon>Eukaryota</taxon>
        <taxon>Metazoa</taxon>
        <taxon>Ecdysozoa</taxon>
        <taxon>Arthropoda</taxon>
        <taxon>Hexapoda</taxon>
        <taxon>Insecta</taxon>
        <taxon>Pterygota</taxon>
        <taxon>Neoptera</taxon>
        <taxon>Paraneoptera</taxon>
        <taxon>Hemiptera</taxon>
        <taxon>Heteroptera</taxon>
        <taxon>Panheteroptera</taxon>
        <taxon>Nepomorpha</taxon>
        <taxon>Nepidae</taxon>
        <taxon>Ranatrinae</taxon>
        <taxon>Ranatra</taxon>
    </lineage>
</organism>
<dbReference type="EMBL" id="JBFDAA010000019">
    <property type="protein sequence ID" value="KAL1115684.1"/>
    <property type="molecule type" value="Genomic_DNA"/>
</dbReference>
<dbReference type="AlphaFoldDB" id="A0ABD0YF51"/>
<dbReference type="Proteomes" id="UP001558652">
    <property type="component" value="Unassembled WGS sequence"/>
</dbReference>